<evidence type="ECO:0000313" key="2">
    <source>
        <dbReference type="Proteomes" id="UP001162483"/>
    </source>
</evidence>
<dbReference type="Proteomes" id="UP001162483">
    <property type="component" value="Unassembled WGS sequence"/>
</dbReference>
<evidence type="ECO:0000313" key="1">
    <source>
        <dbReference type="EMBL" id="CAI9538695.1"/>
    </source>
</evidence>
<proteinExistence type="predicted"/>
<gene>
    <name evidence="1" type="ORF">SPARVUS_LOCUS1471491</name>
</gene>
<protein>
    <submittedName>
        <fullName evidence="1">Uncharacterized protein</fullName>
    </submittedName>
</protein>
<accession>A0ABN9AU24</accession>
<dbReference type="EMBL" id="CATNWA010000957">
    <property type="protein sequence ID" value="CAI9538695.1"/>
    <property type="molecule type" value="Genomic_DNA"/>
</dbReference>
<sequence length="82" mass="9232">MPASVFWVPSPASIGKYGYGTAGNLKMTKNHIVKHYCTKPFHIHIVPSALSCALPTFYCSFCLETEKSLWRPKCIPLGQKRF</sequence>
<reference evidence="1" key="1">
    <citation type="submission" date="2023-05" db="EMBL/GenBank/DDBJ databases">
        <authorList>
            <person name="Stuckert A."/>
        </authorList>
    </citation>
    <scope>NUCLEOTIDE SEQUENCE</scope>
</reference>
<name>A0ABN9AU24_9NEOB</name>
<organism evidence="1 2">
    <name type="scientific">Staurois parvus</name>
    <dbReference type="NCBI Taxonomy" id="386267"/>
    <lineage>
        <taxon>Eukaryota</taxon>
        <taxon>Metazoa</taxon>
        <taxon>Chordata</taxon>
        <taxon>Craniata</taxon>
        <taxon>Vertebrata</taxon>
        <taxon>Euteleostomi</taxon>
        <taxon>Amphibia</taxon>
        <taxon>Batrachia</taxon>
        <taxon>Anura</taxon>
        <taxon>Neobatrachia</taxon>
        <taxon>Ranoidea</taxon>
        <taxon>Ranidae</taxon>
        <taxon>Staurois</taxon>
    </lineage>
</organism>
<keyword evidence="2" id="KW-1185">Reference proteome</keyword>
<comment type="caution">
    <text evidence="1">The sequence shown here is derived from an EMBL/GenBank/DDBJ whole genome shotgun (WGS) entry which is preliminary data.</text>
</comment>